<evidence type="ECO:0000256" key="1">
    <source>
        <dbReference type="ARBA" id="ARBA00004651"/>
    </source>
</evidence>
<feature type="transmembrane region" description="Helical" evidence="7">
    <location>
        <begin position="741"/>
        <end position="768"/>
    </location>
</feature>
<name>A0A1H9WGN1_9ACTN</name>
<dbReference type="EMBL" id="FOGO01000017">
    <property type="protein sequence ID" value="SES32995.1"/>
    <property type="molecule type" value="Genomic_DNA"/>
</dbReference>
<evidence type="ECO:0000256" key="7">
    <source>
        <dbReference type="SAM" id="Phobius"/>
    </source>
</evidence>
<dbReference type="RefSeq" id="WP_075003147.1">
    <property type="nucleotide sequence ID" value="NZ_FOGO01000017.1"/>
</dbReference>
<evidence type="ECO:0000259" key="9">
    <source>
        <dbReference type="Pfam" id="PF12704"/>
    </source>
</evidence>
<feature type="transmembrane region" description="Helical" evidence="7">
    <location>
        <begin position="247"/>
        <end position="273"/>
    </location>
</feature>
<dbReference type="Pfam" id="PF02687">
    <property type="entry name" value="FtsX"/>
    <property type="match status" value="2"/>
</dbReference>
<evidence type="ECO:0000259" key="8">
    <source>
        <dbReference type="Pfam" id="PF02687"/>
    </source>
</evidence>
<evidence type="ECO:0000256" key="2">
    <source>
        <dbReference type="ARBA" id="ARBA00022475"/>
    </source>
</evidence>
<feature type="domain" description="ABC3 transporter permease C-terminal" evidence="8">
    <location>
        <begin position="700"/>
        <end position="814"/>
    </location>
</feature>
<dbReference type="AlphaFoldDB" id="A0A1H9WGN1"/>
<dbReference type="GO" id="GO:0022857">
    <property type="term" value="F:transmembrane transporter activity"/>
    <property type="evidence" value="ECO:0007669"/>
    <property type="project" value="TreeGrafter"/>
</dbReference>
<comment type="subcellular location">
    <subcellularLocation>
        <location evidence="1">Cell membrane</location>
        <topology evidence="1">Multi-pass membrane protein</topology>
    </subcellularLocation>
</comment>
<accession>A0A1H9WGN1</accession>
<feature type="transmembrane region" description="Helical" evidence="7">
    <location>
        <begin position="301"/>
        <end position="327"/>
    </location>
</feature>
<feature type="transmembrane region" description="Helical" evidence="7">
    <location>
        <begin position="474"/>
        <end position="498"/>
    </location>
</feature>
<dbReference type="PANTHER" id="PTHR30572:SF4">
    <property type="entry name" value="ABC TRANSPORTER PERMEASE YTRF"/>
    <property type="match status" value="1"/>
</dbReference>
<keyword evidence="3 7" id="KW-0812">Transmembrane</keyword>
<evidence type="ECO:0000256" key="5">
    <source>
        <dbReference type="ARBA" id="ARBA00023136"/>
    </source>
</evidence>
<protein>
    <submittedName>
        <fullName evidence="10">Putative ABC transport system permease protein</fullName>
    </submittedName>
</protein>
<gene>
    <name evidence="10" type="ORF">SAMN05421870_117140</name>
</gene>
<dbReference type="PANTHER" id="PTHR30572">
    <property type="entry name" value="MEMBRANE COMPONENT OF TRANSPORTER-RELATED"/>
    <property type="match status" value="1"/>
</dbReference>
<dbReference type="InterPro" id="IPR025857">
    <property type="entry name" value="MacB_PCD"/>
</dbReference>
<keyword evidence="2" id="KW-1003">Cell membrane</keyword>
<dbReference type="GO" id="GO:0005886">
    <property type="term" value="C:plasma membrane"/>
    <property type="evidence" value="ECO:0007669"/>
    <property type="project" value="UniProtKB-SubCell"/>
</dbReference>
<keyword evidence="5 7" id="KW-0472">Membrane</keyword>
<reference evidence="11" key="1">
    <citation type="submission" date="2016-10" db="EMBL/GenBank/DDBJ databases">
        <authorList>
            <person name="Varghese N."/>
            <person name="Submissions S."/>
        </authorList>
    </citation>
    <scope>NUCLEOTIDE SEQUENCE [LARGE SCALE GENOMIC DNA]</scope>
    <source>
        <strain evidence="11">CGMCC 4.6825</strain>
    </source>
</reference>
<keyword evidence="4 7" id="KW-1133">Transmembrane helix</keyword>
<comment type="similarity">
    <text evidence="6">Belongs to the ABC-4 integral membrane protein family.</text>
</comment>
<organism evidence="10 11">
    <name type="scientific">Streptomyces qinglanensis</name>
    <dbReference type="NCBI Taxonomy" id="943816"/>
    <lineage>
        <taxon>Bacteria</taxon>
        <taxon>Bacillati</taxon>
        <taxon>Actinomycetota</taxon>
        <taxon>Actinomycetes</taxon>
        <taxon>Kitasatosporales</taxon>
        <taxon>Streptomycetaceae</taxon>
        <taxon>Streptomyces</taxon>
    </lineage>
</organism>
<dbReference type="InterPro" id="IPR050250">
    <property type="entry name" value="Macrolide_Exporter_MacB"/>
</dbReference>
<feature type="transmembrane region" description="Helical" evidence="7">
    <location>
        <begin position="696"/>
        <end position="720"/>
    </location>
</feature>
<feature type="transmembrane region" description="Helical" evidence="7">
    <location>
        <begin position="788"/>
        <end position="812"/>
    </location>
</feature>
<dbReference type="OrthoDB" id="3223244at2"/>
<feature type="domain" description="MacB-like periplasmic core" evidence="9">
    <location>
        <begin position="485"/>
        <end position="667"/>
    </location>
</feature>
<evidence type="ECO:0000313" key="11">
    <source>
        <dbReference type="Proteomes" id="UP000182841"/>
    </source>
</evidence>
<feature type="transmembrane region" description="Helical" evidence="7">
    <location>
        <begin position="427"/>
        <end position="453"/>
    </location>
</feature>
<evidence type="ECO:0000256" key="4">
    <source>
        <dbReference type="ARBA" id="ARBA00022989"/>
    </source>
</evidence>
<evidence type="ECO:0000256" key="3">
    <source>
        <dbReference type="ARBA" id="ARBA00022692"/>
    </source>
</evidence>
<proteinExistence type="inferred from homology"/>
<dbReference type="STRING" id="943816.AN217_16190"/>
<evidence type="ECO:0000256" key="6">
    <source>
        <dbReference type="ARBA" id="ARBA00038076"/>
    </source>
</evidence>
<feature type="transmembrane region" description="Helical" evidence="7">
    <location>
        <begin position="388"/>
        <end position="407"/>
    </location>
</feature>
<dbReference type="Pfam" id="PF12704">
    <property type="entry name" value="MacB_PCD"/>
    <property type="match status" value="1"/>
</dbReference>
<evidence type="ECO:0000313" key="10">
    <source>
        <dbReference type="EMBL" id="SES32995.1"/>
    </source>
</evidence>
<keyword evidence="11" id="KW-1185">Reference proteome</keyword>
<feature type="transmembrane region" description="Helical" evidence="7">
    <location>
        <begin position="347"/>
        <end position="367"/>
    </location>
</feature>
<dbReference type="Proteomes" id="UP000182841">
    <property type="component" value="Unassembled WGS sequence"/>
</dbReference>
<feature type="domain" description="ABC3 transporter permease C-terminal" evidence="8">
    <location>
        <begin position="252"/>
        <end position="371"/>
    </location>
</feature>
<dbReference type="InterPro" id="IPR003838">
    <property type="entry name" value="ABC3_permease_C"/>
</dbReference>
<sequence>MLRIALATLRTRRTGFAGSFVALALGAGLLTVMGLALASSLQAPERKPERFAAAPVLVKGADTLRVATPAGDRVRKLARPRAVPDETKARLRKLGRVVEDRAFGVRVHGGPQDLVGHPWSTAAFAPYRLTEGRAPRAGDEVAVSDGWSADGGPVRPGERLRTARGTVRVVGVVGGLGFEDAVFYTDRRAAQLSPESRQLVVGTDDAAAVRAVVHDGSTGARVLTGDARRLADADPDRDSEALTAMNAMFGTAGGVSAFVSVFVVAATFAFAVAQRRREFGLLRMAGATPAQVRRTVLSEALVVGALASATGCVLGAQGAPALAAWAVDQELAPRWFRIGDHLWPYHLAFWTGLLVALAGAVAASWRAGRTAPAEALRESTADSRALPWSRRLCAGALLLAAAVTLVASLVTDPGDLLHRKTYVTRPMLLITGVALLAPLLVGPLVRLVAWLPARLPGAAGMLLRQNALTGRSRTAAVAAPVLITVALTGSLLGATATLNDAQATEMRTGTAADFVLTPTGPEGFAEATLRRLRQLPGTDVSATSSSAVYTLEDGAALIESPARAADPARLRATARPPLVAGSLSDLDDDSIVVNEEWEQHTVGRRVQVWLGDGTRKSLRIAAVMAVGTGGNGVYVTPRNAPGAPVDRVDVRLRDGADADAASAALRKAVPGPDGRVRTEEEWIRDQRPEAARTTRAGLFLVLGIALLYTGIALANIMVMSTADRVRELALLRLTGATRRQVLRTVAAEALLVVAVGGLLGTAVAGLHLAGMWCALGLLSVWTPIHLPWAELGVVLAACAAVAVLCAAVPAALSLRRRAVELAGVRE</sequence>